<dbReference type="GO" id="GO:0005737">
    <property type="term" value="C:cytoplasm"/>
    <property type="evidence" value="ECO:0007669"/>
    <property type="project" value="UniProtKB-ARBA"/>
</dbReference>
<proteinExistence type="inferred from homology"/>
<evidence type="ECO:0000256" key="2">
    <source>
        <dbReference type="ARBA" id="ARBA00022980"/>
    </source>
</evidence>
<dbReference type="KEGG" id="mpv:PRV_00295"/>
<dbReference type="InterPro" id="IPR001705">
    <property type="entry name" value="Ribosomal_bL33"/>
</dbReference>
<dbReference type="GO" id="GO:0006412">
    <property type="term" value="P:translation"/>
    <property type="evidence" value="ECO:0007669"/>
    <property type="project" value="UniProtKB-UniRule"/>
</dbReference>
<evidence type="ECO:0000256" key="3">
    <source>
        <dbReference type="ARBA" id="ARBA00023274"/>
    </source>
</evidence>
<keyword evidence="2 5" id="KW-0689">Ribosomal protein</keyword>
<accession>U5NC23</accession>
<dbReference type="STRING" id="1403316.PRV_00295"/>
<evidence type="ECO:0000256" key="5">
    <source>
        <dbReference type="HAMAP-Rule" id="MF_00294"/>
    </source>
</evidence>
<dbReference type="OrthoDB" id="9801333at2"/>
<dbReference type="HAMAP" id="MF_00294">
    <property type="entry name" value="Ribosomal_bL33"/>
    <property type="match status" value="1"/>
</dbReference>
<dbReference type="GO" id="GO:1990904">
    <property type="term" value="C:ribonucleoprotein complex"/>
    <property type="evidence" value="ECO:0007669"/>
    <property type="project" value="UniProtKB-KW"/>
</dbReference>
<evidence type="ECO:0000313" key="7">
    <source>
        <dbReference type="Proteomes" id="UP000017119"/>
    </source>
</evidence>
<dbReference type="Gene3D" id="2.20.28.120">
    <property type="entry name" value="Ribosomal protein L33"/>
    <property type="match status" value="1"/>
</dbReference>
<reference evidence="6 7" key="1">
    <citation type="journal article" date="2013" name="Genome Announc.">
        <title>Genome Sequence of Mycoplasma parvum (Formerly Eperythrozoon parvum), a Diminutive Hemoplasma of the Pig.</title>
        <authorList>
            <person name="do Nascimento N.C."/>
            <person name="Dos Santos A.P."/>
            <person name="Chu Y."/>
            <person name="Guimaraes A.M."/>
            <person name="Pagliaro A."/>
            <person name="Messick J.B."/>
        </authorList>
    </citation>
    <scope>NUCLEOTIDE SEQUENCE [LARGE SCALE GENOMIC DNA]</scope>
    <source>
        <strain evidence="6 7">Indiana</strain>
    </source>
</reference>
<keyword evidence="7" id="KW-1185">Reference proteome</keyword>
<sequence>MASRIPILFKCLVCKHLYYLSQKKIDKTASKKKLELKKFCKRCRKHQLHIEEKTD</sequence>
<dbReference type="InterPro" id="IPR011332">
    <property type="entry name" value="Ribosomal_zn-bd"/>
</dbReference>
<dbReference type="AlphaFoldDB" id="U5NC23"/>
<evidence type="ECO:0000256" key="1">
    <source>
        <dbReference type="ARBA" id="ARBA00007596"/>
    </source>
</evidence>
<dbReference type="SUPFAM" id="SSF57829">
    <property type="entry name" value="Zn-binding ribosomal proteins"/>
    <property type="match status" value="1"/>
</dbReference>
<dbReference type="HOGENOM" id="CLU_190949_0_2_14"/>
<dbReference type="Proteomes" id="UP000017119">
    <property type="component" value="Chromosome"/>
</dbReference>
<keyword evidence="3 5" id="KW-0687">Ribonucleoprotein</keyword>
<dbReference type="GO" id="GO:0005840">
    <property type="term" value="C:ribosome"/>
    <property type="evidence" value="ECO:0007669"/>
    <property type="project" value="UniProtKB-KW"/>
</dbReference>
<name>U5NC23_9MOLU</name>
<dbReference type="NCBIfam" id="NF001764">
    <property type="entry name" value="PRK00504.1"/>
    <property type="match status" value="1"/>
</dbReference>
<comment type="similarity">
    <text evidence="1 5">Belongs to the bacterial ribosomal protein bL33 family.</text>
</comment>
<dbReference type="InterPro" id="IPR038584">
    <property type="entry name" value="Ribosomal_bL33_sf"/>
</dbReference>
<dbReference type="RefSeq" id="WP_022768801.1">
    <property type="nucleotide sequence ID" value="NC_022575.1"/>
</dbReference>
<gene>
    <name evidence="5" type="primary">rpmG</name>
    <name evidence="6" type="ORF">PRV_00295</name>
</gene>
<dbReference type="NCBIfam" id="TIGR01023">
    <property type="entry name" value="rpmG_bact"/>
    <property type="match status" value="1"/>
</dbReference>
<dbReference type="Pfam" id="PF00471">
    <property type="entry name" value="Ribosomal_L33"/>
    <property type="match status" value="1"/>
</dbReference>
<dbReference type="GO" id="GO:0003735">
    <property type="term" value="F:structural constituent of ribosome"/>
    <property type="evidence" value="ECO:0007669"/>
    <property type="project" value="InterPro"/>
</dbReference>
<dbReference type="PATRIC" id="fig|1403316.3.peg.43"/>
<protein>
    <recommendedName>
        <fullName evidence="4 5">Large ribosomal subunit protein bL33</fullName>
    </recommendedName>
</protein>
<dbReference type="EMBL" id="CP006771">
    <property type="protein sequence ID" value="AGX88835.1"/>
    <property type="molecule type" value="Genomic_DNA"/>
</dbReference>
<organism evidence="6 7">
    <name type="scientific">Mycoplasma parvum str. Indiana</name>
    <dbReference type="NCBI Taxonomy" id="1403316"/>
    <lineage>
        <taxon>Bacteria</taxon>
        <taxon>Bacillati</taxon>
        <taxon>Mycoplasmatota</taxon>
        <taxon>Mollicutes</taxon>
        <taxon>Mycoplasmataceae</taxon>
        <taxon>Mycoplasma</taxon>
    </lineage>
</organism>
<evidence type="ECO:0000256" key="4">
    <source>
        <dbReference type="ARBA" id="ARBA00035176"/>
    </source>
</evidence>
<evidence type="ECO:0000313" key="6">
    <source>
        <dbReference type="EMBL" id="AGX88835.1"/>
    </source>
</evidence>